<reference evidence="3" key="1">
    <citation type="submission" date="2012-01" db="EMBL/GenBank/DDBJ databases">
        <authorList>
            <person name="Walter R."/>
            <person name="Schartl M."/>
            <person name="Warren W."/>
        </authorList>
    </citation>
    <scope>NUCLEOTIDE SEQUENCE [LARGE SCALE GENOMIC DNA]</scope>
    <source>
        <strain evidence="3">JP 163 A</strain>
    </source>
</reference>
<dbReference type="InParanoid" id="A0A3B5R9T7"/>
<dbReference type="GeneTree" id="ENSGT00940000177082"/>
<organism evidence="2 3">
    <name type="scientific">Xiphophorus maculatus</name>
    <name type="common">Southern platyfish</name>
    <name type="synonym">Platypoecilus maculatus</name>
    <dbReference type="NCBI Taxonomy" id="8083"/>
    <lineage>
        <taxon>Eukaryota</taxon>
        <taxon>Metazoa</taxon>
        <taxon>Chordata</taxon>
        <taxon>Craniata</taxon>
        <taxon>Vertebrata</taxon>
        <taxon>Euteleostomi</taxon>
        <taxon>Actinopterygii</taxon>
        <taxon>Neopterygii</taxon>
        <taxon>Teleostei</taxon>
        <taxon>Neoteleostei</taxon>
        <taxon>Acanthomorphata</taxon>
        <taxon>Ovalentaria</taxon>
        <taxon>Atherinomorphae</taxon>
        <taxon>Cyprinodontiformes</taxon>
        <taxon>Poeciliidae</taxon>
        <taxon>Poeciliinae</taxon>
        <taxon>Xiphophorus</taxon>
    </lineage>
</organism>
<dbReference type="Proteomes" id="UP000002852">
    <property type="component" value="Unassembled WGS sequence"/>
</dbReference>
<feature type="region of interest" description="Disordered" evidence="1">
    <location>
        <begin position="56"/>
        <end position="106"/>
    </location>
</feature>
<dbReference type="Ensembl" id="ENSXMAT00000025107.1">
    <property type="protein sequence ID" value="ENSXMAP00000040508.1"/>
    <property type="gene ID" value="ENSXMAG00000021545.1"/>
</dbReference>
<evidence type="ECO:0000256" key="1">
    <source>
        <dbReference type="SAM" id="MobiDB-lite"/>
    </source>
</evidence>
<name>A0A3B5R9T7_XIPMA</name>
<feature type="compositionally biased region" description="Basic and acidic residues" evidence="1">
    <location>
        <begin position="77"/>
        <end position="93"/>
    </location>
</feature>
<evidence type="ECO:0000313" key="2">
    <source>
        <dbReference type="Ensembl" id="ENSXMAP00000040508.1"/>
    </source>
</evidence>
<proteinExistence type="predicted"/>
<dbReference type="AlphaFoldDB" id="A0A3B5R9T7"/>
<sequence length="135" mass="15513">MEAIISAAETGFSGSLVGSKELTRPALGTIRTFIKLTMFLVSMPRQQRRTLLPWEPPHWYRRPRTPPPRADLQPIREQQEEAKQEREPERTRENPPGTGRTCRLHADRIEPRTFLLQGNSSTHCTTVQPSVHILH</sequence>
<accession>A0A3B5R9T7</accession>
<reference evidence="3" key="2">
    <citation type="journal article" date="2013" name="Nat. Genet.">
        <title>The genome of the platyfish, Xiphophorus maculatus, provides insights into evolutionary adaptation and several complex traits.</title>
        <authorList>
            <person name="Schartl M."/>
            <person name="Walter R.B."/>
            <person name="Shen Y."/>
            <person name="Garcia T."/>
            <person name="Catchen J."/>
            <person name="Amores A."/>
            <person name="Braasch I."/>
            <person name="Chalopin D."/>
            <person name="Volff J.N."/>
            <person name="Lesch K.P."/>
            <person name="Bisazza A."/>
            <person name="Minx P."/>
            <person name="Hillier L."/>
            <person name="Wilson R.K."/>
            <person name="Fuerstenberg S."/>
            <person name="Boore J."/>
            <person name="Searle S."/>
            <person name="Postlethwait J.H."/>
            <person name="Warren W.C."/>
        </authorList>
    </citation>
    <scope>NUCLEOTIDE SEQUENCE [LARGE SCALE GENOMIC DNA]</scope>
    <source>
        <strain evidence="3">JP 163 A</strain>
    </source>
</reference>
<reference evidence="2" key="4">
    <citation type="submission" date="2025-09" db="UniProtKB">
        <authorList>
            <consortium name="Ensembl"/>
        </authorList>
    </citation>
    <scope>IDENTIFICATION</scope>
    <source>
        <strain evidence="2">JP 163 A</strain>
    </source>
</reference>
<keyword evidence="3" id="KW-1185">Reference proteome</keyword>
<reference evidence="2" key="3">
    <citation type="submission" date="2025-08" db="UniProtKB">
        <authorList>
            <consortium name="Ensembl"/>
        </authorList>
    </citation>
    <scope>IDENTIFICATION</scope>
    <source>
        <strain evidence="2">JP 163 A</strain>
    </source>
</reference>
<evidence type="ECO:0000313" key="3">
    <source>
        <dbReference type="Proteomes" id="UP000002852"/>
    </source>
</evidence>
<protein>
    <submittedName>
        <fullName evidence="2">Uncharacterized protein</fullName>
    </submittedName>
</protein>